<feature type="domain" description="Fe/B12 periplasmic-binding" evidence="2">
    <location>
        <begin position="41"/>
        <end position="320"/>
    </location>
</feature>
<dbReference type="GO" id="GO:0071281">
    <property type="term" value="P:cellular response to iron ion"/>
    <property type="evidence" value="ECO:0007669"/>
    <property type="project" value="TreeGrafter"/>
</dbReference>
<dbReference type="AlphaFoldDB" id="A0A6I1EUK2"/>
<evidence type="ECO:0000256" key="1">
    <source>
        <dbReference type="SAM" id="SignalP"/>
    </source>
</evidence>
<dbReference type="PROSITE" id="PS50983">
    <property type="entry name" value="FE_B12_PBP"/>
    <property type="match status" value="1"/>
</dbReference>
<dbReference type="Proteomes" id="UP000430564">
    <property type="component" value="Unassembled WGS sequence"/>
</dbReference>
<name>A0A6I1EUK2_9BURK</name>
<dbReference type="InterPro" id="IPR050902">
    <property type="entry name" value="ABC_Transporter_SBP"/>
</dbReference>
<protein>
    <submittedName>
        <fullName evidence="3">ABC transporter substrate-binding protein</fullName>
    </submittedName>
</protein>
<keyword evidence="1" id="KW-0732">Signal</keyword>
<reference evidence="3 4" key="1">
    <citation type="submission" date="2019-10" db="EMBL/GenBank/DDBJ databases">
        <title>Genome diversity of Sutterella seckii.</title>
        <authorList>
            <person name="Chaplin A.V."/>
            <person name="Sokolova S.R."/>
            <person name="Mosin K.A."/>
            <person name="Ivanova E.L."/>
            <person name="Kochetkova T.O."/>
            <person name="Goltsov A.Y."/>
            <person name="Trofimov D.Y."/>
            <person name="Efimov B.A."/>
        </authorList>
    </citation>
    <scope>NUCLEOTIDE SEQUENCE [LARGE SCALE GENOMIC DNA]</scope>
    <source>
        <strain evidence="3 4">ASD393</strain>
    </source>
</reference>
<dbReference type="SUPFAM" id="SSF53807">
    <property type="entry name" value="Helical backbone' metal receptor"/>
    <property type="match status" value="1"/>
</dbReference>
<sequence length="369" mass="40519">MGSRIRSFAGILLALTAALASARTVTDDNGDKVEVPDHPERVVVANILPLAPYAVAFTGEPSRIAGMHPASMSAAKAGLLGKLYPQALQIPTRFIQGASLSIESLMTLNPDLVLVNAPDKRMLERVRSAGLTAFGISPVKWNYDVEKTFDGWTESLEKIFPDAKARGEVLRGEMKRVREFVEKRIDAIPQTERKRVLFIVRADSRELVVSGKRFFGESWCALTGSENAAGSIEAENANAAVSMESVYAWNPDAVILTNFTPLMPEDIFAGRDQGRDWSHVKAVEEKAVYKMPLGLYRTFTPSADAPVTLLWLAKTLYPKAFEDVNLVEEAKRYYRTGFGMTLTDDEAKAVFEHDAGSAENASASVRSSR</sequence>
<dbReference type="InterPro" id="IPR002491">
    <property type="entry name" value="ABC_transptr_periplasmic_BD"/>
</dbReference>
<gene>
    <name evidence="3" type="ORF">GBM95_02210</name>
</gene>
<evidence type="ECO:0000313" key="4">
    <source>
        <dbReference type="Proteomes" id="UP000430564"/>
    </source>
</evidence>
<evidence type="ECO:0000259" key="2">
    <source>
        <dbReference type="PROSITE" id="PS50983"/>
    </source>
</evidence>
<dbReference type="Gene3D" id="1.20.58.2180">
    <property type="match status" value="1"/>
</dbReference>
<feature type="chain" id="PRO_5026210455" evidence="1">
    <location>
        <begin position="23"/>
        <end position="369"/>
    </location>
</feature>
<dbReference type="PANTHER" id="PTHR30535">
    <property type="entry name" value="VITAMIN B12-BINDING PROTEIN"/>
    <property type="match status" value="1"/>
</dbReference>
<dbReference type="OrthoDB" id="9775594at2"/>
<organism evidence="3 4">
    <name type="scientific">Sutterella seckii</name>
    <dbReference type="NCBI Taxonomy" id="1944635"/>
    <lineage>
        <taxon>Bacteria</taxon>
        <taxon>Pseudomonadati</taxon>
        <taxon>Pseudomonadota</taxon>
        <taxon>Betaproteobacteria</taxon>
        <taxon>Burkholderiales</taxon>
        <taxon>Sutterellaceae</taxon>
        <taxon>Sutterella</taxon>
    </lineage>
</organism>
<dbReference type="Gene3D" id="3.40.50.1980">
    <property type="entry name" value="Nitrogenase molybdenum iron protein domain"/>
    <property type="match status" value="2"/>
</dbReference>
<proteinExistence type="predicted"/>
<dbReference type="RefSeq" id="WP_152157584.1">
    <property type="nucleotide sequence ID" value="NZ_WEHX01000005.1"/>
</dbReference>
<comment type="caution">
    <text evidence="3">The sequence shown here is derived from an EMBL/GenBank/DDBJ whole genome shotgun (WGS) entry which is preliminary data.</text>
</comment>
<evidence type="ECO:0000313" key="3">
    <source>
        <dbReference type="EMBL" id="KAB7662718.1"/>
    </source>
</evidence>
<feature type="signal peptide" evidence="1">
    <location>
        <begin position="1"/>
        <end position="22"/>
    </location>
</feature>
<dbReference type="PANTHER" id="PTHR30535:SF34">
    <property type="entry name" value="MOLYBDATE-BINDING PROTEIN MOLA"/>
    <property type="match status" value="1"/>
</dbReference>
<dbReference type="Pfam" id="PF01497">
    <property type="entry name" value="Peripla_BP_2"/>
    <property type="match status" value="1"/>
</dbReference>
<dbReference type="EMBL" id="WEHX01000005">
    <property type="protein sequence ID" value="KAB7662718.1"/>
    <property type="molecule type" value="Genomic_DNA"/>
</dbReference>
<accession>A0A6I1EUK2</accession>